<dbReference type="Pfam" id="PF00005">
    <property type="entry name" value="ABC_tran"/>
    <property type="match status" value="1"/>
</dbReference>
<proteinExistence type="predicted"/>
<feature type="transmembrane region" description="Helical" evidence="5">
    <location>
        <begin position="73"/>
        <end position="95"/>
    </location>
</feature>
<dbReference type="RefSeq" id="WP_260189694.1">
    <property type="nucleotide sequence ID" value="NZ_JAFFZE010000005.1"/>
</dbReference>
<dbReference type="SUPFAM" id="SSF90123">
    <property type="entry name" value="ABC transporter transmembrane region"/>
    <property type="match status" value="1"/>
</dbReference>
<dbReference type="EMBL" id="JAFFZE010000005">
    <property type="protein sequence ID" value="MCT2582338.1"/>
    <property type="molecule type" value="Genomic_DNA"/>
</dbReference>
<keyword evidence="9" id="KW-1185">Reference proteome</keyword>
<feature type="transmembrane region" description="Helical" evidence="5">
    <location>
        <begin position="264"/>
        <end position="283"/>
    </location>
</feature>
<feature type="domain" description="ABC transmembrane type-1" evidence="7">
    <location>
        <begin position="37"/>
        <end position="318"/>
    </location>
</feature>
<dbReference type="InterPro" id="IPR036640">
    <property type="entry name" value="ABC1_TM_sf"/>
</dbReference>
<feature type="transmembrane region" description="Helical" evidence="5">
    <location>
        <begin position="154"/>
        <end position="171"/>
    </location>
</feature>
<dbReference type="InterPro" id="IPR027417">
    <property type="entry name" value="P-loop_NTPase"/>
</dbReference>
<evidence type="ECO:0000256" key="2">
    <source>
        <dbReference type="ARBA" id="ARBA00022692"/>
    </source>
</evidence>
<feature type="transmembrane region" description="Helical" evidence="5">
    <location>
        <begin position="289"/>
        <end position="306"/>
    </location>
</feature>
<feature type="transmembrane region" description="Helical" evidence="5">
    <location>
        <begin position="37"/>
        <end position="61"/>
    </location>
</feature>
<comment type="subcellular location">
    <subcellularLocation>
        <location evidence="1">Cell membrane</location>
        <topology evidence="1">Multi-pass membrane protein</topology>
    </subcellularLocation>
</comment>
<feature type="domain" description="ABC transporter" evidence="6">
    <location>
        <begin position="332"/>
        <end position="573"/>
    </location>
</feature>
<dbReference type="Proteomes" id="UP001156441">
    <property type="component" value="Unassembled WGS sequence"/>
</dbReference>
<accession>A0ABT2J3B3</accession>
<reference evidence="8 9" key="1">
    <citation type="submission" date="2021-02" db="EMBL/GenBank/DDBJ databases">
        <title>Actinophytocola xerophila sp. nov., isolated from soil of cotton cropping field.</title>
        <authorList>
            <person name="Huang R."/>
            <person name="Chen X."/>
            <person name="Ge X."/>
            <person name="Liu W."/>
        </authorList>
    </citation>
    <scope>NUCLEOTIDE SEQUENCE [LARGE SCALE GENOMIC DNA]</scope>
    <source>
        <strain evidence="8 9">S1-96</strain>
    </source>
</reference>
<dbReference type="PANTHER" id="PTHR43394:SF1">
    <property type="entry name" value="ATP-BINDING CASSETTE SUB-FAMILY B MEMBER 10, MITOCHONDRIAL"/>
    <property type="match status" value="1"/>
</dbReference>
<evidence type="ECO:0000259" key="7">
    <source>
        <dbReference type="PROSITE" id="PS50929"/>
    </source>
</evidence>
<dbReference type="CDD" id="cd07346">
    <property type="entry name" value="ABC_6TM_exporters"/>
    <property type="match status" value="1"/>
</dbReference>
<feature type="transmembrane region" description="Helical" evidence="5">
    <location>
        <begin position="177"/>
        <end position="197"/>
    </location>
</feature>
<evidence type="ECO:0000256" key="4">
    <source>
        <dbReference type="ARBA" id="ARBA00023136"/>
    </source>
</evidence>
<dbReference type="InterPro" id="IPR003439">
    <property type="entry name" value="ABC_transporter-like_ATP-bd"/>
</dbReference>
<gene>
    <name evidence="8" type="ORF">JT362_04280</name>
</gene>
<evidence type="ECO:0000313" key="8">
    <source>
        <dbReference type="EMBL" id="MCT2582338.1"/>
    </source>
</evidence>
<keyword evidence="8" id="KW-0547">Nucleotide-binding</keyword>
<dbReference type="Gene3D" id="3.40.50.300">
    <property type="entry name" value="P-loop containing nucleotide triphosphate hydrolases"/>
    <property type="match status" value="1"/>
</dbReference>
<evidence type="ECO:0000259" key="6">
    <source>
        <dbReference type="PROSITE" id="PS50893"/>
    </source>
</evidence>
<dbReference type="PROSITE" id="PS00211">
    <property type="entry name" value="ABC_TRANSPORTER_1"/>
    <property type="match status" value="1"/>
</dbReference>
<sequence>MAPFTHRIPELGPEGIDHRSAARYFLGLIALQKASTAWGVVTSGVWNVSQAFIPVFIGLAVDRGITGGDTGELILWSGVVFVLGLVRAGAGVAFYRQTIITRTVSSGLTVQLITRHVTKLGRSLSREHDVGNLTATVTSDVTTIGLGLLHVGRVLGSVVAVIAVTIIMLTISVPLGLLVLVTVPALLALSGLLLRTLHRNQDAYRSQQGKLAVRAVDIASGLRVLRGVGGEKHFSAAFHSDSAQLRVADTEVSRAESSLDSARILVPALITAIVTYAAARFALDQQVTIGEMVAFYGFAVFLALPLDDIMMGASQVTQTLVSAGRVTALLNTEVPDRTRPDTPTGDWHGARLVDPVSGLDVPPSTLMSVACADSSDADLLAQRLTRSDDSGEVTLGGERLDSLPISVVRSRVLLAHNSDRFFGETVRHEIAPFASAGPERIAAALEVACAGDVIEALPDGLDTKMHGRGRTFSGGELQRLRLARAILADAEITLLVEPTNAVDAYTEDAIAANLARYHRALPDGRSTIVFTVSPLLLQHAQLVAYVVDGRVVATGKHHELLEQHPGYQDLMMRDEAAVVDD</sequence>
<dbReference type="Gene3D" id="1.20.1560.10">
    <property type="entry name" value="ABC transporter type 1, transmembrane domain"/>
    <property type="match status" value="1"/>
</dbReference>
<dbReference type="InterPro" id="IPR017871">
    <property type="entry name" value="ABC_transporter-like_CS"/>
</dbReference>
<dbReference type="Pfam" id="PF00664">
    <property type="entry name" value="ABC_membrane"/>
    <property type="match status" value="1"/>
</dbReference>
<name>A0ABT2J3B3_9PSEU</name>
<keyword evidence="3 5" id="KW-1133">Transmembrane helix</keyword>
<dbReference type="SUPFAM" id="SSF52540">
    <property type="entry name" value="P-loop containing nucleoside triphosphate hydrolases"/>
    <property type="match status" value="1"/>
</dbReference>
<dbReference type="PANTHER" id="PTHR43394">
    <property type="entry name" value="ATP-DEPENDENT PERMEASE MDL1, MITOCHONDRIAL"/>
    <property type="match status" value="1"/>
</dbReference>
<protein>
    <submittedName>
        <fullName evidence="8">ABC transporter ATP-binding protein</fullName>
    </submittedName>
</protein>
<organism evidence="8 9">
    <name type="scientific">Actinophytocola gossypii</name>
    <dbReference type="NCBI Taxonomy" id="2812003"/>
    <lineage>
        <taxon>Bacteria</taxon>
        <taxon>Bacillati</taxon>
        <taxon>Actinomycetota</taxon>
        <taxon>Actinomycetes</taxon>
        <taxon>Pseudonocardiales</taxon>
        <taxon>Pseudonocardiaceae</taxon>
    </lineage>
</organism>
<dbReference type="GO" id="GO:0005524">
    <property type="term" value="F:ATP binding"/>
    <property type="evidence" value="ECO:0007669"/>
    <property type="project" value="UniProtKB-KW"/>
</dbReference>
<evidence type="ECO:0000313" key="9">
    <source>
        <dbReference type="Proteomes" id="UP001156441"/>
    </source>
</evidence>
<dbReference type="PROSITE" id="PS50893">
    <property type="entry name" value="ABC_TRANSPORTER_2"/>
    <property type="match status" value="1"/>
</dbReference>
<evidence type="ECO:0000256" key="1">
    <source>
        <dbReference type="ARBA" id="ARBA00004651"/>
    </source>
</evidence>
<keyword evidence="2 5" id="KW-0812">Transmembrane</keyword>
<dbReference type="InterPro" id="IPR039421">
    <property type="entry name" value="Type_1_exporter"/>
</dbReference>
<evidence type="ECO:0000256" key="3">
    <source>
        <dbReference type="ARBA" id="ARBA00022989"/>
    </source>
</evidence>
<keyword evidence="8" id="KW-0067">ATP-binding</keyword>
<evidence type="ECO:0000256" key="5">
    <source>
        <dbReference type="SAM" id="Phobius"/>
    </source>
</evidence>
<keyword evidence="4 5" id="KW-0472">Membrane</keyword>
<dbReference type="InterPro" id="IPR011527">
    <property type="entry name" value="ABC1_TM_dom"/>
</dbReference>
<dbReference type="PROSITE" id="PS50929">
    <property type="entry name" value="ABC_TM1F"/>
    <property type="match status" value="1"/>
</dbReference>
<comment type="caution">
    <text evidence="8">The sequence shown here is derived from an EMBL/GenBank/DDBJ whole genome shotgun (WGS) entry which is preliminary data.</text>
</comment>